<dbReference type="EMBL" id="LXQA010001523">
    <property type="protein sequence ID" value="MCH80816.1"/>
    <property type="molecule type" value="Genomic_DNA"/>
</dbReference>
<name>A0A392M0M8_9FABA</name>
<evidence type="ECO:0000313" key="3">
    <source>
        <dbReference type="Proteomes" id="UP000265520"/>
    </source>
</evidence>
<dbReference type="PANTHER" id="PTHR46033">
    <property type="entry name" value="PROTEIN MAIN-LIKE 2"/>
    <property type="match status" value="1"/>
</dbReference>
<dbReference type="PANTHER" id="PTHR46033:SF17">
    <property type="entry name" value="AMINOTRANSFERASE-LIKE PLANT MOBILE DOMAIN-CONTAINING PROTEIN"/>
    <property type="match status" value="1"/>
</dbReference>
<evidence type="ECO:0000259" key="1">
    <source>
        <dbReference type="Pfam" id="PF10536"/>
    </source>
</evidence>
<dbReference type="GO" id="GO:0010073">
    <property type="term" value="P:meristem maintenance"/>
    <property type="evidence" value="ECO:0007669"/>
    <property type="project" value="InterPro"/>
</dbReference>
<organism evidence="2 3">
    <name type="scientific">Trifolium medium</name>
    <dbReference type="NCBI Taxonomy" id="97028"/>
    <lineage>
        <taxon>Eukaryota</taxon>
        <taxon>Viridiplantae</taxon>
        <taxon>Streptophyta</taxon>
        <taxon>Embryophyta</taxon>
        <taxon>Tracheophyta</taxon>
        <taxon>Spermatophyta</taxon>
        <taxon>Magnoliopsida</taxon>
        <taxon>eudicotyledons</taxon>
        <taxon>Gunneridae</taxon>
        <taxon>Pentapetalae</taxon>
        <taxon>rosids</taxon>
        <taxon>fabids</taxon>
        <taxon>Fabales</taxon>
        <taxon>Fabaceae</taxon>
        <taxon>Papilionoideae</taxon>
        <taxon>50 kb inversion clade</taxon>
        <taxon>NPAAA clade</taxon>
        <taxon>Hologalegina</taxon>
        <taxon>IRL clade</taxon>
        <taxon>Trifolieae</taxon>
        <taxon>Trifolium</taxon>
    </lineage>
</organism>
<dbReference type="InterPro" id="IPR044824">
    <property type="entry name" value="MAIN-like"/>
</dbReference>
<evidence type="ECO:0000313" key="2">
    <source>
        <dbReference type="EMBL" id="MCH80816.1"/>
    </source>
</evidence>
<keyword evidence="3" id="KW-1185">Reference proteome</keyword>
<proteinExistence type="predicted"/>
<feature type="domain" description="Aminotransferase-like plant mobile" evidence="1">
    <location>
        <begin position="39"/>
        <end position="306"/>
    </location>
</feature>
<gene>
    <name evidence="2" type="ORF">A2U01_0001590</name>
</gene>
<dbReference type="InterPro" id="IPR019557">
    <property type="entry name" value="AminoTfrase-like_pln_mobile"/>
</dbReference>
<sequence>MFLEFNLPKKTASRLRGSGFDKLFKVILKNKKPRKIKYCRPIMDALLSSFDPEDNTFNLGQTKIHFGLEDVFMITGLPIDGEAVTEPEIITSKECEDLIGITPNNSHFINHEDLINIINNIDDNSTDEEVEQSCRAAALLGISGMIMQQSGHSMVHSKYLSLLKDVDNIKSYAWGAASWANLIYCLRKSQTNIGGCTLALMIFALLRMPGLVEICYKGHKVVHAVNSFRLRPKWIEKLAGRATFDNKNKPTVAAIIDFMREQKEEHITLRPYCDVIVPPKYESQTAIARSITNVIIKEEQLPERVLGFPVEEPIEVEHHNLDDGITPERVQDVPMEEPVEVEHQNLDD</sequence>
<comment type="caution">
    <text evidence="2">The sequence shown here is derived from an EMBL/GenBank/DDBJ whole genome shotgun (WGS) entry which is preliminary data.</text>
</comment>
<feature type="non-terminal residue" evidence="2">
    <location>
        <position position="348"/>
    </location>
</feature>
<reference evidence="2 3" key="1">
    <citation type="journal article" date="2018" name="Front. Plant Sci.">
        <title>Red Clover (Trifolium pratense) and Zigzag Clover (T. medium) - A Picture of Genomic Similarities and Differences.</title>
        <authorList>
            <person name="Dluhosova J."/>
            <person name="Istvanek J."/>
            <person name="Nedelnik J."/>
            <person name="Repkova J."/>
        </authorList>
    </citation>
    <scope>NUCLEOTIDE SEQUENCE [LARGE SCALE GENOMIC DNA]</scope>
    <source>
        <strain evidence="3">cv. 10/8</strain>
        <tissue evidence="2">Leaf</tissue>
    </source>
</reference>
<accession>A0A392M0M8</accession>
<protein>
    <submittedName>
        <fullName evidence="2">Serine/threonine-protein phosphatase 7 long form-like protein</fullName>
    </submittedName>
</protein>
<dbReference type="Pfam" id="PF10536">
    <property type="entry name" value="PMD"/>
    <property type="match status" value="1"/>
</dbReference>
<dbReference type="AlphaFoldDB" id="A0A392M0M8"/>
<dbReference type="Proteomes" id="UP000265520">
    <property type="component" value="Unassembled WGS sequence"/>
</dbReference>